<organism evidence="1 2">
    <name type="scientific">Candidatus Yanofskybacteria bacterium RIFCSPLOWO2_02_FULL_47_9b</name>
    <dbReference type="NCBI Taxonomy" id="1802708"/>
    <lineage>
        <taxon>Bacteria</taxon>
        <taxon>Candidatus Yanofskyibacteriota</taxon>
    </lineage>
</organism>
<reference evidence="1 2" key="1">
    <citation type="journal article" date="2016" name="Nat. Commun.">
        <title>Thousands of microbial genomes shed light on interconnected biogeochemical processes in an aquifer system.</title>
        <authorList>
            <person name="Anantharaman K."/>
            <person name="Brown C.T."/>
            <person name="Hug L.A."/>
            <person name="Sharon I."/>
            <person name="Castelle C.J."/>
            <person name="Probst A.J."/>
            <person name="Thomas B.C."/>
            <person name="Singh A."/>
            <person name="Wilkins M.J."/>
            <person name="Karaoz U."/>
            <person name="Brodie E.L."/>
            <person name="Williams K.H."/>
            <person name="Hubbard S.S."/>
            <person name="Banfield J.F."/>
        </authorList>
    </citation>
    <scope>NUCLEOTIDE SEQUENCE [LARGE SCALE GENOMIC DNA]</scope>
</reference>
<name>A0A1F8HBK7_9BACT</name>
<proteinExistence type="predicted"/>
<comment type="caution">
    <text evidence="1">The sequence shown here is derived from an EMBL/GenBank/DDBJ whole genome shotgun (WGS) entry which is preliminary data.</text>
</comment>
<evidence type="ECO:0000313" key="1">
    <source>
        <dbReference type="EMBL" id="OGN34306.1"/>
    </source>
</evidence>
<dbReference type="AlphaFoldDB" id="A0A1F8HBK7"/>
<protein>
    <submittedName>
        <fullName evidence="1">Uncharacterized protein</fullName>
    </submittedName>
</protein>
<gene>
    <name evidence="1" type="ORF">A3I39_01045</name>
</gene>
<dbReference type="Proteomes" id="UP000178155">
    <property type="component" value="Unassembled WGS sequence"/>
</dbReference>
<dbReference type="EMBL" id="MGKW01000015">
    <property type="protein sequence ID" value="OGN34306.1"/>
    <property type="molecule type" value="Genomic_DNA"/>
</dbReference>
<dbReference type="Gene3D" id="1.20.5.340">
    <property type="match status" value="1"/>
</dbReference>
<evidence type="ECO:0000313" key="2">
    <source>
        <dbReference type="Proteomes" id="UP000178155"/>
    </source>
</evidence>
<sequence length="115" mass="13021">MKSKSLKNKIPVPSSEKSFTTTEVGAMIESFDEKLTLIAEDVSGLHQKFDLMAIEISQIKSRLDIIEMRVGKLGKDMSEVKSEVKAIRRDLEGKVDHKEFSALERRVSVLEARTR</sequence>
<accession>A0A1F8HBK7</accession>